<evidence type="ECO:0000256" key="1">
    <source>
        <dbReference type="ARBA" id="ARBA00004123"/>
    </source>
</evidence>
<keyword evidence="9" id="KW-0539">Nucleus</keyword>
<feature type="compositionally biased region" description="Low complexity" evidence="11">
    <location>
        <begin position="302"/>
        <end position="318"/>
    </location>
</feature>
<dbReference type="FunFam" id="3.30.160.60:FF:000610">
    <property type="entry name" value="B-box zinc finger protein 19"/>
    <property type="match status" value="1"/>
</dbReference>
<feature type="region of interest" description="Disordered" evidence="11">
    <location>
        <begin position="302"/>
        <end position="326"/>
    </location>
</feature>
<dbReference type="SMART" id="SM00336">
    <property type="entry name" value="BBOX"/>
    <property type="match status" value="2"/>
</dbReference>
<keyword evidence="2" id="KW-0678">Repressor</keyword>
<evidence type="ECO:0000256" key="2">
    <source>
        <dbReference type="ARBA" id="ARBA00022491"/>
    </source>
</evidence>
<gene>
    <name evidence="13" type="ORF">DEO72_LG3g3183</name>
</gene>
<dbReference type="InterPro" id="IPR049808">
    <property type="entry name" value="CONSTANS-like_Bbox1"/>
</dbReference>
<keyword evidence="3" id="KW-0479">Metal-binding</keyword>
<evidence type="ECO:0000259" key="12">
    <source>
        <dbReference type="PROSITE" id="PS50119"/>
    </source>
</evidence>
<evidence type="ECO:0000313" key="13">
    <source>
        <dbReference type="EMBL" id="QCD88633.1"/>
    </source>
</evidence>
<dbReference type="CDD" id="cd19821">
    <property type="entry name" value="Bbox1_BBX-like"/>
    <property type="match status" value="2"/>
</dbReference>
<evidence type="ECO:0000256" key="5">
    <source>
        <dbReference type="ARBA" id="ARBA00022771"/>
    </source>
</evidence>
<dbReference type="InterPro" id="IPR000315">
    <property type="entry name" value="Znf_B-box"/>
</dbReference>
<accession>A0A4D6LJA2</accession>
<dbReference type="AlphaFoldDB" id="A0A4D6LJA2"/>
<evidence type="ECO:0000256" key="6">
    <source>
        <dbReference type="ARBA" id="ARBA00022833"/>
    </source>
</evidence>
<keyword evidence="6" id="KW-0862">Zinc</keyword>
<dbReference type="GO" id="GO:0003735">
    <property type="term" value="F:structural constituent of ribosome"/>
    <property type="evidence" value="ECO:0007669"/>
    <property type="project" value="InterPro"/>
</dbReference>
<keyword evidence="14" id="KW-1185">Reference proteome</keyword>
<dbReference type="Pfam" id="PF00643">
    <property type="entry name" value="zf-B_box"/>
    <property type="match status" value="2"/>
</dbReference>
<dbReference type="PANTHER" id="PTHR35316:SF1">
    <property type="entry name" value="28S RIBOSOMAL S34 PROTEIN"/>
    <property type="match status" value="1"/>
</dbReference>
<proteinExistence type="predicted"/>
<feature type="domain" description="B box-type" evidence="12">
    <location>
        <begin position="1"/>
        <end position="47"/>
    </location>
</feature>
<evidence type="ECO:0000256" key="4">
    <source>
        <dbReference type="ARBA" id="ARBA00022737"/>
    </source>
</evidence>
<dbReference type="EMBL" id="CP039347">
    <property type="protein sequence ID" value="QCD88633.1"/>
    <property type="molecule type" value="Genomic_DNA"/>
</dbReference>
<evidence type="ECO:0000256" key="3">
    <source>
        <dbReference type="ARBA" id="ARBA00022723"/>
    </source>
</evidence>
<evidence type="ECO:0000256" key="10">
    <source>
        <dbReference type="PROSITE-ProRule" id="PRU00024"/>
    </source>
</evidence>
<keyword evidence="8" id="KW-0804">Transcription</keyword>
<evidence type="ECO:0000313" key="14">
    <source>
        <dbReference type="Proteomes" id="UP000501690"/>
    </source>
</evidence>
<dbReference type="GO" id="GO:0005739">
    <property type="term" value="C:mitochondrion"/>
    <property type="evidence" value="ECO:0007669"/>
    <property type="project" value="InterPro"/>
</dbReference>
<comment type="subcellular location">
    <subcellularLocation>
        <location evidence="1">Nucleus</location>
    </subcellularLocation>
</comment>
<dbReference type="Gene3D" id="3.30.160.60">
    <property type="entry name" value="Classic Zinc Finger"/>
    <property type="match status" value="1"/>
</dbReference>
<keyword evidence="5 10" id="KW-0863">Zinc-finger</keyword>
<evidence type="ECO:0000256" key="8">
    <source>
        <dbReference type="ARBA" id="ARBA00023163"/>
    </source>
</evidence>
<reference evidence="13 14" key="1">
    <citation type="submission" date="2019-04" db="EMBL/GenBank/DDBJ databases">
        <title>An improved genome assembly and genetic linkage map for asparagus bean, Vigna unguiculata ssp. sesquipedialis.</title>
        <authorList>
            <person name="Xia Q."/>
            <person name="Zhang R."/>
            <person name="Dong Y."/>
        </authorList>
    </citation>
    <scope>NUCLEOTIDE SEQUENCE [LARGE SCALE GENOMIC DNA]</scope>
    <source>
        <tissue evidence="13">Leaf</tissue>
    </source>
</reference>
<evidence type="ECO:0000256" key="9">
    <source>
        <dbReference type="ARBA" id="ARBA00023242"/>
    </source>
</evidence>
<keyword evidence="7" id="KW-0805">Transcription regulation</keyword>
<organism evidence="13 14">
    <name type="scientific">Vigna unguiculata</name>
    <name type="common">Cowpea</name>
    <dbReference type="NCBI Taxonomy" id="3917"/>
    <lineage>
        <taxon>Eukaryota</taxon>
        <taxon>Viridiplantae</taxon>
        <taxon>Streptophyta</taxon>
        <taxon>Embryophyta</taxon>
        <taxon>Tracheophyta</taxon>
        <taxon>Spermatophyta</taxon>
        <taxon>Magnoliopsida</taxon>
        <taxon>eudicotyledons</taxon>
        <taxon>Gunneridae</taxon>
        <taxon>Pentapetalae</taxon>
        <taxon>rosids</taxon>
        <taxon>fabids</taxon>
        <taxon>Fabales</taxon>
        <taxon>Fabaceae</taxon>
        <taxon>Papilionoideae</taxon>
        <taxon>50 kb inversion clade</taxon>
        <taxon>NPAAA clade</taxon>
        <taxon>indigoferoid/millettioid clade</taxon>
        <taxon>Phaseoleae</taxon>
        <taxon>Vigna</taxon>
    </lineage>
</organism>
<keyword evidence="4" id="KW-0677">Repeat</keyword>
<evidence type="ECO:0000256" key="11">
    <source>
        <dbReference type="SAM" id="MobiDB-lite"/>
    </source>
</evidence>
<sequence>MRTLCDVCESAAAILFCAADEAALCSACDQKIHMCNKLASRHIRVGLADPTDVPRCDICENAPAFFYCEVDGSSLCLQCDMIVHVGGKRTHERYLLLRQRVEFPGDKPAQMEELGLQPLDQNEFRRDENQSLKLNTRDSQQNHSILPVPRQENNIDGHRKMDKKLIDLNTRPLRLNGPAPNNQNKSMRGNSYFHMNELHNGGRLKSMVSPLRLLLLSQRAASSPPNTPPCAAARTTAILHGPSERTVRCMILPFVYRHINKQIIERMDFSRKPMASALGNRVGSVRNSPLLRSPLNFMRALSTSSSSTSSSISSGQSPKKSKRRKKKNLFEVAQFLPNWGIGYHMAKTHWNEVSYEITKLNLYKDGRHGKAWGIAHKNGLPLADAPKKISGVHKRCWKYLSDVVKTSERSANLTSPTDSGLKLETEAS</sequence>
<dbReference type="Proteomes" id="UP000501690">
    <property type="component" value="Linkage Group LG3"/>
</dbReference>
<evidence type="ECO:0000256" key="7">
    <source>
        <dbReference type="ARBA" id="ARBA00023015"/>
    </source>
</evidence>
<dbReference type="GO" id="GO:0010100">
    <property type="term" value="P:negative regulation of photomorphogenesis"/>
    <property type="evidence" value="ECO:0007669"/>
    <property type="project" value="UniProtKB-ARBA"/>
</dbReference>
<dbReference type="PANTHER" id="PTHR35316">
    <property type="entry name" value="28S RIBOSOMAL S34 PROTEIN"/>
    <property type="match status" value="1"/>
</dbReference>
<name>A0A4D6LJA2_VIGUN</name>
<dbReference type="Pfam" id="PF16053">
    <property type="entry name" value="MRP-S34"/>
    <property type="match status" value="1"/>
</dbReference>
<feature type="domain" description="B box-type" evidence="12">
    <location>
        <begin position="51"/>
        <end position="96"/>
    </location>
</feature>
<dbReference type="GO" id="GO:0005634">
    <property type="term" value="C:nucleus"/>
    <property type="evidence" value="ECO:0007669"/>
    <property type="project" value="UniProtKB-SubCell"/>
</dbReference>
<protein>
    <submittedName>
        <fullName evidence="13">Zinc finger protein CONSTANS</fullName>
    </submittedName>
</protein>
<dbReference type="PROSITE" id="PS50119">
    <property type="entry name" value="ZF_BBOX"/>
    <property type="match status" value="2"/>
</dbReference>
<dbReference type="GO" id="GO:0008270">
    <property type="term" value="F:zinc ion binding"/>
    <property type="evidence" value="ECO:0007669"/>
    <property type="project" value="UniProtKB-KW"/>
</dbReference>
<dbReference type="InterPro" id="IPR032053">
    <property type="entry name" value="Ribosomal_mS34"/>
</dbReference>